<dbReference type="SUPFAM" id="SSF52540">
    <property type="entry name" value="P-loop containing nucleoside triphosphate hydrolases"/>
    <property type="match status" value="1"/>
</dbReference>
<keyword evidence="2" id="KW-1185">Reference proteome</keyword>
<proteinExistence type="predicted"/>
<organism evidence="1 2">
    <name type="scientific">Rhizophlyctis rosea</name>
    <dbReference type="NCBI Taxonomy" id="64517"/>
    <lineage>
        <taxon>Eukaryota</taxon>
        <taxon>Fungi</taxon>
        <taxon>Fungi incertae sedis</taxon>
        <taxon>Chytridiomycota</taxon>
        <taxon>Chytridiomycota incertae sedis</taxon>
        <taxon>Chytridiomycetes</taxon>
        <taxon>Rhizophlyctidales</taxon>
        <taxon>Rhizophlyctidaceae</taxon>
        <taxon>Rhizophlyctis</taxon>
    </lineage>
</organism>
<sequence length="637" mass="70930">MADFLTHYAFIPPKHQILLSSNWEDVGFLSYTSENDVRDKLTAQGFELPTATHYVKILKRDYAIWNGQYFGIRESFKFPEEFAAQSVAMRELLDEVYAAVMATLSDPNDHQKLFKVIPRLLHMFGLLPSDHPLHSVAFTMTAARKEFFKPWYTTVNNLINDELGSKHLELMMSPSGTGKSTALLALIKALACIFQPDKLVPLYYSFPADSADSTTLRILPSQAILLALSHAGHTDFMMQVPHGDPTKLGNVLTYLPGKKIRCVVVLDEIQNIAKGSAEFAQSASAQLAELQRVTKTVWAIMSSSSLYSYGLLRGSLSEREAELGQLVNFKSVVALQNDKMILRSYYPIHSRKEFERVLGDMINPHLVSYDSTMWSLYTVALQEEPGRAEEEGSIYPMEVEGETAPTTFVIPLACIQSLYAGCGGRLRELNALLGAMKDQAVGASKTELGLPDEKRWHERMTALISELNIAFDTYPKLEQLYGELLDVYSGRMEGEGMEMDLFDLGLVSLADIKLKSIDQALLCLFADAGQLRMEYRSVAGTMIGFPTPNAIIALLVHVGLQARVENTGLTPKDLWVARLVLFSCGIEMETIMNRALVNKAMVKSGAAVFCVDRYDGDHFATELAEVRPPLRLAYSSQ</sequence>
<dbReference type="Proteomes" id="UP001212841">
    <property type="component" value="Unassembled WGS sequence"/>
</dbReference>
<evidence type="ECO:0000313" key="2">
    <source>
        <dbReference type="Proteomes" id="UP001212841"/>
    </source>
</evidence>
<comment type="caution">
    <text evidence="1">The sequence shown here is derived from an EMBL/GenBank/DDBJ whole genome shotgun (WGS) entry which is preliminary data.</text>
</comment>
<dbReference type="AlphaFoldDB" id="A0AAD5SAH4"/>
<gene>
    <name evidence="1" type="ORF">HK097_008247</name>
</gene>
<dbReference type="InterPro" id="IPR027417">
    <property type="entry name" value="P-loop_NTPase"/>
</dbReference>
<protein>
    <submittedName>
        <fullName evidence="1">Uncharacterized protein</fullName>
    </submittedName>
</protein>
<accession>A0AAD5SAH4</accession>
<name>A0AAD5SAH4_9FUNG</name>
<reference evidence="1" key="1">
    <citation type="submission" date="2020-05" db="EMBL/GenBank/DDBJ databases">
        <title>Phylogenomic resolution of chytrid fungi.</title>
        <authorList>
            <person name="Stajich J.E."/>
            <person name="Amses K."/>
            <person name="Simmons R."/>
            <person name="Seto K."/>
            <person name="Myers J."/>
            <person name="Bonds A."/>
            <person name="Quandt C.A."/>
            <person name="Barry K."/>
            <person name="Liu P."/>
            <person name="Grigoriev I."/>
            <person name="Longcore J.E."/>
            <person name="James T.Y."/>
        </authorList>
    </citation>
    <scope>NUCLEOTIDE SEQUENCE</scope>
    <source>
        <strain evidence="1">JEL0318</strain>
    </source>
</reference>
<evidence type="ECO:0000313" key="1">
    <source>
        <dbReference type="EMBL" id="KAJ3050765.1"/>
    </source>
</evidence>
<dbReference type="EMBL" id="JADGJD010000475">
    <property type="protein sequence ID" value="KAJ3050765.1"/>
    <property type="molecule type" value="Genomic_DNA"/>
</dbReference>